<dbReference type="eggNOG" id="ENOG5031D1U">
    <property type="taxonomic scope" value="Bacteria"/>
</dbReference>
<evidence type="ECO:0008006" key="3">
    <source>
        <dbReference type="Google" id="ProtNLM"/>
    </source>
</evidence>
<dbReference type="PATRIC" id="fig|1286631.3.peg.3556"/>
<dbReference type="InterPro" id="IPR014710">
    <property type="entry name" value="RmlC-like_jellyroll"/>
</dbReference>
<organism evidence="1 2">
    <name type="scientific">Sphaerotilus natans subsp. natans DSM 6575</name>
    <dbReference type="NCBI Taxonomy" id="1286631"/>
    <lineage>
        <taxon>Bacteria</taxon>
        <taxon>Pseudomonadati</taxon>
        <taxon>Pseudomonadota</taxon>
        <taxon>Betaproteobacteria</taxon>
        <taxon>Burkholderiales</taxon>
        <taxon>Sphaerotilaceae</taxon>
        <taxon>Sphaerotilus</taxon>
    </lineage>
</organism>
<dbReference type="Gene3D" id="2.60.120.10">
    <property type="entry name" value="Jelly Rolls"/>
    <property type="match status" value="1"/>
</dbReference>
<dbReference type="EMBL" id="AZRA01000117">
    <property type="protein sequence ID" value="KDB50740.1"/>
    <property type="molecule type" value="Genomic_DNA"/>
</dbReference>
<protein>
    <recommendedName>
        <fullName evidence="3">Cupin domain-containing protein</fullName>
    </recommendedName>
</protein>
<evidence type="ECO:0000313" key="1">
    <source>
        <dbReference type="EMBL" id="KDB50740.1"/>
    </source>
</evidence>
<dbReference type="STRING" id="34103.SAMN05421778_1238"/>
<name>A0A059KH88_9BURK</name>
<sequence length="144" mass="15930">MFTTSRTSDMSQPASDTTPIFLQTILFTDGDGRARFREQAIALDQGKPASRLSTSLPARELQLRESPPGFRSEFHCTGEPQWVFILSGQMEIGLQDGSSRIFSAGEHFYSADVLPEGAVFDPAVHGHWSRQLGSEPLRTLFVRG</sequence>
<dbReference type="SUPFAM" id="SSF51182">
    <property type="entry name" value="RmlC-like cupins"/>
    <property type="match status" value="1"/>
</dbReference>
<dbReference type="InterPro" id="IPR011051">
    <property type="entry name" value="RmlC_Cupin_sf"/>
</dbReference>
<gene>
    <name evidence="1" type="ORF">X805_36480</name>
</gene>
<comment type="caution">
    <text evidence="1">The sequence shown here is derived from an EMBL/GenBank/DDBJ whole genome shotgun (WGS) entry which is preliminary data.</text>
</comment>
<dbReference type="AlphaFoldDB" id="A0A059KH88"/>
<keyword evidence="2" id="KW-1185">Reference proteome</keyword>
<reference evidence="1 2" key="1">
    <citation type="journal article" date="2014" name="FEMS Microbiol. Ecol.">
        <title>Sphaerotilus natans encrusted with nanoball-shaped Fe(III) oxide minerals formed by nitrate-reducing mixotrophic Fe(II) oxidation.</title>
        <authorList>
            <person name="Park S."/>
            <person name="Kim D.H."/>
            <person name="Lee J.H."/>
            <person name="Hur H.G."/>
        </authorList>
    </citation>
    <scope>NUCLEOTIDE SEQUENCE [LARGE SCALE GENOMIC DNA]</scope>
    <source>
        <strain evidence="1 2">DSM 6575</strain>
    </source>
</reference>
<dbReference type="Proteomes" id="UP000026714">
    <property type="component" value="Unassembled WGS sequence"/>
</dbReference>
<evidence type="ECO:0000313" key="2">
    <source>
        <dbReference type="Proteomes" id="UP000026714"/>
    </source>
</evidence>
<accession>A0A059KH88</accession>
<proteinExistence type="predicted"/>